<evidence type="ECO:0000259" key="1">
    <source>
        <dbReference type="SMART" id="SM01043"/>
    </source>
</evidence>
<evidence type="ECO:0000313" key="3">
    <source>
        <dbReference type="Proteomes" id="UP001141259"/>
    </source>
</evidence>
<dbReference type="AlphaFoldDB" id="A0A9X2VGB9"/>
<dbReference type="InterPro" id="IPR027417">
    <property type="entry name" value="P-loop_NTPase"/>
</dbReference>
<dbReference type="SUPFAM" id="SSF52540">
    <property type="entry name" value="P-loop containing nucleoside triphosphate hydrolases"/>
    <property type="match status" value="1"/>
</dbReference>
<evidence type="ECO:0000313" key="2">
    <source>
        <dbReference type="EMBL" id="MCS7475614.1"/>
    </source>
</evidence>
<organism evidence="2 3">
    <name type="scientific">Umezawaea endophytica</name>
    <dbReference type="NCBI Taxonomy" id="1654476"/>
    <lineage>
        <taxon>Bacteria</taxon>
        <taxon>Bacillati</taxon>
        <taxon>Actinomycetota</taxon>
        <taxon>Actinomycetes</taxon>
        <taxon>Pseudonocardiales</taxon>
        <taxon>Pseudonocardiaceae</taxon>
        <taxon>Umezawaea</taxon>
    </lineage>
</organism>
<dbReference type="PANTHER" id="PTHR47691">
    <property type="entry name" value="REGULATOR-RELATED"/>
    <property type="match status" value="1"/>
</dbReference>
<accession>A0A9X2VGB9</accession>
<dbReference type="InterPro" id="IPR058852">
    <property type="entry name" value="HTH_77"/>
</dbReference>
<dbReference type="Pfam" id="PF03704">
    <property type="entry name" value="BTAD"/>
    <property type="match status" value="1"/>
</dbReference>
<dbReference type="PANTHER" id="PTHR47691:SF3">
    <property type="entry name" value="HTH-TYPE TRANSCRIPTIONAL REGULATOR RV0890C-RELATED"/>
    <property type="match status" value="1"/>
</dbReference>
<dbReference type="SMART" id="SM01043">
    <property type="entry name" value="BTAD"/>
    <property type="match status" value="1"/>
</dbReference>
<dbReference type="RefSeq" id="WP_259621126.1">
    <property type="nucleotide sequence ID" value="NZ_JANYMP010000001.1"/>
</dbReference>
<dbReference type="Gene3D" id="1.25.40.10">
    <property type="entry name" value="Tetratricopeptide repeat domain"/>
    <property type="match status" value="2"/>
</dbReference>
<comment type="caution">
    <text evidence="2">The sequence shown here is derived from an EMBL/GenBank/DDBJ whole genome shotgun (WGS) entry which is preliminary data.</text>
</comment>
<name>A0A9X2VGB9_9PSEU</name>
<dbReference type="SUPFAM" id="SSF48452">
    <property type="entry name" value="TPR-like"/>
    <property type="match status" value="2"/>
</dbReference>
<dbReference type="Gene3D" id="1.10.10.10">
    <property type="entry name" value="Winged helix-like DNA-binding domain superfamily/Winged helix DNA-binding domain"/>
    <property type="match status" value="1"/>
</dbReference>
<dbReference type="Pfam" id="PF25872">
    <property type="entry name" value="HTH_77"/>
    <property type="match status" value="1"/>
</dbReference>
<feature type="domain" description="Bacterial transcriptional activator" evidence="1">
    <location>
        <begin position="92"/>
        <end position="235"/>
    </location>
</feature>
<dbReference type="EMBL" id="JANYMP010000001">
    <property type="protein sequence ID" value="MCS7475614.1"/>
    <property type="molecule type" value="Genomic_DNA"/>
</dbReference>
<gene>
    <name evidence="2" type="ORF">NZH93_02020</name>
</gene>
<dbReference type="InterPro" id="IPR036388">
    <property type="entry name" value="WH-like_DNA-bd_sf"/>
</dbReference>
<keyword evidence="3" id="KW-1185">Reference proteome</keyword>
<reference evidence="2" key="1">
    <citation type="submission" date="2022-08" db="EMBL/GenBank/DDBJ databases">
        <authorList>
            <person name="Tistechok S."/>
            <person name="Samborskyy M."/>
            <person name="Roman I."/>
        </authorList>
    </citation>
    <scope>NUCLEOTIDE SEQUENCE</scope>
    <source>
        <strain evidence="2">DSM 103496</strain>
    </source>
</reference>
<dbReference type="Gene3D" id="3.40.50.300">
    <property type="entry name" value="P-loop containing nucleotide triphosphate hydrolases"/>
    <property type="match status" value="1"/>
</dbReference>
<proteinExistence type="predicted"/>
<sequence length="1046" mass="110565">MALDLLLLARVSFRGREIAGPRLRGLVALLAGDLRAGCGTGRLVDGLWPDERPENPAKALQILVSRARSLLGADVVVRTPTGYRLALTDDQVDSSAVLVAAELSARCSRAGDHTAALAHAESALALWNGAGPDDADDPLTALRSERRGTHRALVRARALALARLDRRAEAVEGLADLATALPRDEEVLVELLRCEAATVGPATALARFDEYRRALRDDLGADPGPELRAEHERLLRGAVPVVRHGVVHDPNPLLGRDADVVAVEALLRTSRVTSIVGPGGLGKTRLANVVARRAGAPVVIVVPLAGIVANDDVAREVAGVLGVGEHRPPGAAGPVTGTGAAAVAAELAAGPALLVLDNCEHVVDGVADLVRALVSLTAELRVLTTGRTPLGLSSESVHHLPELSLPTSVELFGQRARAARPDVDLPAAAVEEVCRHLDGLPLAVELAAARVRTMSVPELARRLDDRFGLLRGGARDAPTRHHALHAVVDWSWNLLEPAGRAAMRALSVFTDGFTADAARVLLAAPPPADVLAVLEHLVDHSLLKVSDTPSGTRLRMLETVREFSAERLAAAGGVDDVTTAFLGWARAFGTTHHAPLLGSDPYTAVTAVQAEQENLLQALRAALDRDDRPTVAAVVAVLGGLWTLRSDHARLTTLFRRTVSALSRFRPAPAHVEVTRAALTTAVAYAFGSDGPRPVRALVALRRLGPARPDTVVRAFALVFGALGDPVELQRLCASVEPLTAGAANAVASYRHEIAGDVDAALTAAERALAVFTDLDLPWPRSVAHGRIAELHLRLGRGAEAREHLLAALPVLQRLGSTTDAVGVRSWLVLAALHTGDTDEAERWLEGLTRIALDGDLDQDDTRTVGYDLGIRGEVLFARGEVEAGLRSWHRVVDLLRDAEGPDPWVVEARSVAVVAHARHDRVDLVPDAVDVLRENLALLVAHPPPHGAGQALCGTALLAVAEADLATGDPALRRSAARMIALAERFRFLRGFQPTMSAESARADAVRADRTAYDEAVSSYAGLDGAGLRAAALELLRGARPSTED</sequence>
<dbReference type="InterPro" id="IPR011990">
    <property type="entry name" value="TPR-like_helical_dom_sf"/>
</dbReference>
<protein>
    <submittedName>
        <fullName evidence="2">AfsR/SARP family transcriptional regulator</fullName>
    </submittedName>
</protein>
<dbReference type="InterPro" id="IPR005158">
    <property type="entry name" value="BTAD"/>
</dbReference>
<dbReference type="Proteomes" id="UP001141259">
    <property type="component" value="Unassembled WGS sequence"/>
</dbReference>